<name>A0A173TGR2_ANAHA</name>
<sequence length="1570" mass="175249">MQLSKLYLATKKILSAMVITTTVLSTTPIQKINLKGSEINVSAAVETKISNPRIVKDSSLKSGQKVTWDCIYFGSYPQTEIVDNPHRSGAFAKKWEEEDDYEIDSSVYSKLKNATGWDSNGDITIDNVKYRRLSSDDTTYKFPSDQEGYYNWDKDNDTKYHYFRYEKIKWRVLNVDGNEALLLSDKILDTQKYDTWHETTWEKSIIRSWLNGYKGSQNSKDDDYTKNNFINSAFSEEEENAIEETKIKNNNNLTYQTEGGNDTQDPIFLLSQSEVSVDAAKYGFLTDKVGTDDARSCKSSTYAKAMGNAVNIFADNYGCSWWWLRSPGLNSRYASAIDYFGYTGGLPVDNVNAGIRPALKLDLSHTNVWNYADTVSNAKEKENSSVKQPEYKDTADTNLPYIGPSVKLFDELSGEAYDPITKIYPGEYKISIPAIGTKVTRSNDKDGGYTIKALIGVNKKTYNEDEIVKKIKKAENNLNQVKGMRSVLMADGDKESFDLTKKFEKKPEINLIGYYETKYDENGKLISKNGRIGFLLRWEASKTVQYISATPPIPYYIGVKGTIDGTNVLKINSIDKSGIEFELTGLSTKGFFNANCGLGISGLATIGASGEATLNWQIVPWSKGDMTGNVYLESQIIFLYDYRRSVITGNNVSLWDTTKKDTDKKGKNKSAKLKSVSNSQIKLKLKDRTYQNKTSAWKGNISAKNNKLRQASSNNTITTKELQSYILPNSIPKMIKQEDDTIMVFQSNDASRSTQNSVKLMYSIYHNGKWSEPKAFLDNGTLDTFADLKKIGNDIFVTWQKCDKKIADSADIDKQTENIAKDSEIYISKYDANTKSFGKVEKISDNDTLDMMPKLIDKNGTPAVMWVNVPSNDIVTLKGKKTIKVSEYDNNKWQQATDIGNTDTYISELTGTYAENKYHAIYTGTDNDQNTKFYDLDTGKENVVYDNAADLSNIHATKNIITYVQDGILKSYDLSTKITKDISDSNKAAISANAIQESNGDKTAILWMENDDSGCKFYSSVKTKDGYSAPVNIYTQQGVNGNYFTATLDDNGEWDIILNAQDSNDDEKTSMFYIHKKSAPKIAIEDMSIDGNDMENGEQPVLYTVTNQSEETIKSFNLKISNDDGEIVNKTVSCNLLPGESKLFEDKFSFDNITRIENFTVETVADGQKDTSQSQLKEEVSYTDLGITDVKKTITKDGVQYTATVTNNGQVAASGIIDFYKDNKLSDKLTTKAVSTIQAGESKKVTFNYKTSDMKFDEDQNTYCSMKLSSDDEKDSNSQNDSYYGVIYRWELPGQNDISDCTVKLSSEQFTEDGLAKEPDITVKRGNLLLEKGTDYQVEYHNNVKAGMAVVAITGINRYVGRIERSYVINVVQKDHNQNNNSTENKSDKSNLIKPIVKVDKITINGISKQIAAGKSIKLTASILPKNAKTKSVAWKTSNKKVATVNKNGVVKINKRAAGKTVTITAIAKDGSNKKATYKIKVMKGSVKSISIKGKKTVKAGKTLKLTAKVKASKGANKKLIWKSSNRKYATVSSSGKVKTKKTGKKKTVKITVMSTDGTNKKKTVKIKIK</sequence>
<dbReference type="SMART" id="SM00635">
    <property type="entry name" value="BID_2"/>
    <property type="match status" value="2"/>
</dbReference>
<proteinExistence type="predicted"/>
<dbReference type="RefSeq" id="WP_055072975.1">
    <property type="nucleotide sequence ID" value="NZ_CYXY01000011.1"/>
</dbReference>
<dbReference type="InterPro" id="IPR046240">
    <property type="entry name" value="DUF6273"/>
</dbReference>
<feature type="domain" description="BIG2" evidence="1">
    <location>
        <begin position="1486"/>
        <end position="1565"/>
    </location>
</feature>
<dbReference type="Gene3D" id="2.60.40.1080">
    <property type="match status" value="2"/>
</dbReference>
<dbReference type="EMBL" id="CYXY01000011">
    <property type="protein sequence ID" value="CUN01147.1"/>
    <property type="molecule type" value="Genomic_DNA"/>
</dbReference>
<dbReference type="Pfam" id="PF19789">
    <property type="entry name" value="DUF6273"/>
    <property type="match status" value="1"/>
</dbReference>
<evidence type="ECO:0000313" key="3">
    <source>
        <dbReference type="Proteomes" id="UP000095553"/>
    </source>
</evidence>
<dbReference type="InterPro" id="IPR003343">
    <property type="entry name" value="Big_2"/>
</dbReference>
<evidence type="ECO:0000313" key="2">
    <source>
        <dbReference type="EMBL" id="CUN01147.1"/>
    </source>
</evidence>
<feature type="domain" description="BIG2" evidence="1">
    <location>
        <begin position="1398"/>
        <end position="1478"/>
    </location>
</feature>
<dbReference type="Pfam" id="PF02368">
    <property type="entry name" value="Big_2"/>
    <property type="match status" value="2"/>
</dbReference>
<dbReference type="Proteomes" id="UP000095553">
    <property type="component" value="Unassembled WGS sequence"/>
</dbReference>
<reference evidence="2 3" key="1">
    <citation type="submission" date="2015-09" db="EMBL/GenBank/DDBJ databases">
        <authorList>
            <consortium name="Pathogen Informatics"/>
        </authorList>
    </citation>
    <scope>NUCLEOTIDE SEQUENCE [LARGE SCALE GENOMIC DNA]</scope>
    <source>
        <strain evidence="2 3">2789STDY5834959</strain>
    </source>
</reference>
<dbReference type="InterPro" id="IPR008964">
    <property type="entry name" value="Invasin/intimin_cell_adhesion"/>
</dbReference>
<accession>A0A173TGR2</accession>
<organism evidence="2 3">
    <name type="scientific">Anaerostipes hadrus</name>
    <dbReference type="NCBI Taxonomy" id="649756"/>
    <lineage>
        <taxon>Bacteria</taxon>
        <taxon>Bacillati</taxon>
        <taxon>Bacillota</taxon>
        <taxon>Clostridia</taxon>
        <taxon>Lachnospirales</taxon>
        <taxon>Lachnospiraceae</taxon>
        <taxon>Anaerostipes</taxon>
    </lineage>
</organism>
<dbReference type="InterPro" id="IPR013783">
    <property type="entry name" value="Ig-like_fold"/>
</dbReference>
<evidence type="ECO:0000259" key="1">
    <source>
        <dbReference type="SMART" id="SM00635"/>
    </source>
</evidence>
<dbReference type="SUPFAM" id="SSF49373">
    <property type="entry name" value="Invasin/intimin cell-adhesion fragments"/>
    <property type="match status" value="2"/>
</dbReference>
<dbReference type="Gene3D" id="2.60.40.10">
    <property type="entry name" value="Immunoglobulins"/>
    <property type="match status" value="1"/>
</dbReference>
<gene>
    <name evidence="2" type="ORF">ERS852571_01964</name>
</gene>
<protein>
    <submittedName>
        <fullName evidence="2">Bacterial Ig-like domain (Group 2)</fullName>
    </submittedName>
</protein>